<evidence type="ECO:0000313" key="3">
    <source>
        <dbReference type="Proteomes" id="UP001465976"/>
    </source>
</evidence>
<feature type="region of interest" description="Disordered" evidence="1">
    <location>
        <begin position="54"/>
        <end position="96"/>
    </location>
</feature>
<feature type="compositionally biased region" description="Polar residues" evidence="1">
    <location>
        <begin position="54"/>
        <end position="71"/>
    </location>
</feature>
<feature type="non-terminal residue" evidence="2">
    <location>
        <position position="96"/>
    </location>
</feature>
<protein>
    <submittedName>
        <fullName evidence="2">Uncharacterized protein</fullName>
    </submittedName>
</protein>
<comment type="caution">
    <text evidence="2">The sequence shown here is derived from an EMBL/GenBank/DDBJ whole genome shotgun (WGS) entry which is preliminary data.</text>
</comment>
<keyword evidence="3" id="KW-1185">Reference proteome</keyword>
<reference evidence="2 3" key="1">
    <citation type="submission" date="2024-02" db="EMBL/GenBank/DDBJ databases">
        <title>A draft genome for the cacao thread blight pathogen Marasmius crinis-equi.</title>
        <authorList>
            <person name="Cohen S.P."/>
            <person name="Baruah I.K."/>
            <person name="Amoako-Attah I."/>
            <person name="Bukari Y."/>
            <person name="Meinhardt L.W."/>
            <person name="Bailey B.A."/>
        </authorList>
    </citation>
    <scope>NUCLEOTIDE SEQUENCE [LARGE SCALE GENOMIC DNA]</scope>
    <source>
        <strain evidence="2 3">GH-76</strain>
    </source>
</reference>
<gene>
    <name evidence="2" type="ORF">V5O48_019601</name>
</gene>
<evidence type="ECO:0000313" key="2">
    <source>
        <dbReference type="EMBL" id="KAL0562486.1"/>
    </source>
</evidence>
<accession>A0ABR3EHY9</accession>
<organism evidence="2 3">
    <name type="scientific">Marasmius crinis-equi</name>
    <dbReference type="NCBI Taxonomy" id="585013"/>
    <lineage>
        <taxon>Eukaryota</taxon>
        <taxon>Fungi</taxon>
        <taxon>Dikarya</taxon>
        <taxon>Basidiomycota</taxon>
        <taxon>Agaricomycotina</taxon>
        <taxon>Agaricomycetes</taxon>
        <taxon>Agaricomycetidae</taxon>
        <taxon>Agaricales</taxon>
        <taxon>Marasmiineae</taxon>
        <taxon>Marasmiaceae</taxon>
        <taxon>Marasmius</taxon>
    </lineage>
</organism>
<evidence type="ECO:0000256" key="1">
    <source>
        <dbReference type="SAM" id="MobiDB-lite"/>
    </source>
</evidence>
<dbReference type="EMBL" id="JBAHYK010005531">
    <property type="protein sequence ID" value="KAL0562486.1"/>
    <property type="molecule type" value="Genomic_DNA"/>
</dbReference>
<dbReference type="Proteomes" id="UP001465976">
    <property type="component" value="Unassembled WGS sequence"/>
</dbReference>
<proteinExistence type="predicted"/>
<sequence length="96" mass="10350">MLSDISDSVIILLSLTQCALRFSDLRLAGSTGEIVPCPQLNKLGGLEGFATGRSSSLYDSSNPSQYASTSHFKLEDIPSPGNARKRTFMPDPQDTK</sequence>
<name>A0ABR3EHY9_9AGAR</name>